<dbReference type="EMBL" id="JANAVB010007398">
    <property type="protein sequence ID" value="KAJ6843153.1"/>
    <property type="molecule type" value="Genomic_DNA"/>
</dbReference>
<reference evidence="3" key="2">
    <citation type="submission" date="2023-04" db="EMBL/GenBank/DDBJ databases">
        <authorList>
            <person name="Bruccoleri R.E."/>
            <person name="Oakeley E.J."/>
            <person name="Faust A.-M."/>
            <person name="Dessus-Babus S."/>
            <person name="Altorfer M."/>
            <person name="Burckhardt D."/>
            <person name="Oertli M."/>
            <person name="Naumann U."/>
            <person name="Petersen F."/>
            <person name="Wong J."/>
        </authorList>
    </citation>
    <scope>NUCLEOTIDE SEQUENCE</scope>
    <source>
        <strain evidence="3">GSM-AAB239-AS_SAM_17_03QT</strain>
        <tissue evidence="3">Leaf</tissue>
    </source>
</reference>
<evidence type="ECO:0000313" key="1">
    <source>
        <dbReference type="EMBL" id="KAJ6830608.1"/>
    </source>
</evidence>
<dbReference type="AlphaFoldDB" id="A0AAX6HR01"/>
<dbReference type="EMBL" id="JANAVB010013346">
    <property type="protein sequence ID" value="KAJ6835622.1"/>
    <property type="molecule type" value="Genomic_DNA"/>
</dbReference>
<evidence type="ECO:0000313" key="4">
    <source>
        <dbReference type="Proteomes" id="UP001140949"/>
    </source>
</evidence>
<gene>
    <name evidence="3" type="ORF">M6B38_300460</name>
    <name evidence="2" type="ORF">M6B38_331675</name>
    <name evidence="1" type="ORF">M6B38_353090</name>
</gene>
<reference evidence="3" key="1">
    <citation type="journal article" date="2023" name="GigaByte">
        <title>Genome assembly of the bearded iris, Iris pallida Lam.</title>
        <authorList>
            <person name="Bruccoleri R.E."/>
            <person name="Oakeley E.J."/>
            <person name="Faust A.M.E."/>
            <person name="Altorfer M."/>
            <person name="Dessus-Babus S."/>
            <person name="Burckhardt D."/>
            <person name="Oertli M."/>
            <person name="Naumann U."/>
            <person name="Petersen F."/>
            <person name="Wong J."/>
        </authorList>
    </citation>
    <scope>NUCLEOTIDE SEQUENCE</scope>
    <source>
        <strain evidence="3">GSM-AAB239-AS_SAM_17_03QT</strain>
    </source>
</reference>
<dbReference type="Proteomes" id="UP001140949">
    <property type="component" value="Unassembled WGS sequence"/>
</dbReference>
<keyword evidence="4" id="KW-1185">Reference proteome</keyword>
<dbReference type="EMBL" id="JANAVB010017398">
    <property type="protein sequence ID" value="KAJ6830608.1"/>
    <property type="molecule type" value="Genomic_DNA"/>
</dbReference>
<organism evidence="3 4">
    <name type="scientific">Iris pallida</name>
    <name type="common">Sweet iris</name>
    <dbReference type="NCBI Taxonomy" id="29817"/>
    <lineage>
        <taxon>Eukaryota</taxon>
        <taxon>Viridiplantae</taxon>
        <taxon>Streptophyta</taxon>
        <taxon>Embryophyta</taxon>
        <taxon>Tracheophyta</taxon>
        <taxon>Spermatophyta</taxon>
        <taxon>Magnoliopsida</taxon>
        <taxon>Liliopsida</taxon>
        <taxon>Asparagales</taxon>
        <taxon>Iridaceae</taxon>
        <taxon>Iridoideae</taxon>
        <taxon>Irideae</taxon>
        <taxon>Iris</taxon>
    </lineage>
</organism>
<comment type="caution">
    <text evidence="3">The sequence shown here is derived from an EMBL/GenBank/DDBJ whole genome shotgun (WGS) entry which is preliminary data.</text>
</comment>
<evidence type="ECO:0000313" key="2">
    <source>
        <dbReference type="EMBL" id="KAJ6835622.1"/>
    </source>
</evidence>
<proteinExistence type="predicted"/>
<accession>A0AAX6HR01</accession>
<name>A0AAX6HR01_IRIPA</name>
<evidence type="ECO:0000313" key="3">
    <source>
        <dbReference type="EMBL" id="KAJ6843153.1"/>
    </source>
</evidence>
<protein>
    <submittedName>
        <fullName evidence="3">Uncharacterized protein</fullName>
    </submittedName>
</protein>
<sequence>MVHLVAFFCPMPTVDVCQCSIIKIHMELIYHLAVANYTYLLRILMMLHRQ</sequence>